<dbReference type="InterPro" id="IPR012675">
    <property type="entry name" value="Beta-grasp_dom_sf"/>
</dbReference>
<protein>
    <recommendedName>
        <fullName evidence="2">Ubiquitin Mut7-C domain-containing protein</fullName>
    </recommendedName>
</protein>
<dbReference type="Pfam" id="PF02597">
    <property type="entry name" value="ThiS"/>
    <property type="match status" value="1"/>
</dbReference>
<reference evidence="1" key="1">
    <citation type="journal article" date="2014" name="Front. Microbiol.">
        <title>High frequency of phylogenetically diverse reductive dehalogenase-homologous genes in deep subseafloor sedimentary metagenomes.</title>
        <authorList>
            <person name="Kawai M."/>
            <person name="Futagami T."/>
            <person name="Toyoda A."/>
            <person name="Takaki Y."/>
            <person name="Nishi S."/>
            <person name="Hori S."/>
            <person name="Arai W."/>
            <person name="Tsubouchi T."/>
            <person name="Morono Y."/>
            <person name="Uchiyama I."/>
            <person name="Ito T."/>
            <person name="Fujiyama A."/>
            <person name="Inagaki F."/>
            <person name="Takami H."/>
        </authorList>
    </citation>
    <scope>NUCLEOTIDE SEQUENCE</scope>
    <source>
        <strain evidence="1">Expedition CK06-06</strain>
    </source>
</reference>
<sequence>MRVHVKVVGPLQQYVKKPKSQWDLQEGTVVNKLLNLLGFPEKIRKMPIMVLVNMKFCKSDVKLKDGDEVILLWPVGGG</sequence>
<accession>X0ZB69</accession>
<evidence type="ECO:0000313" key="1">
    <source>
        <dbReference type="EMBL" id="GAG55482.1"/>
    </source>
</evidence>
<evidence type="ECO:0008006" key="2">
    <source>
        <dbReference type="Google" id="ProtNLM"/>
    </source>
</evidence>
<comment type="caution">
    <text evidence="1">The sequence shown here is derived from an EMBL/GenBank/DDBJ whole genome shotgun (WGS) entry which is preliminary data.</text>
</comment>
<dbReference type="InterPro" id="IPR016155">
    <property type="entry name" value="Mopterin_synth/thiamin_S_b"/>
</dbReference>
<dbReference type="EMBL" id="BART01004660">
    <property type="protein sequence ID" value="GAG55482.1"/>
    <property type="molecule type" value="Genomic_DNA"/>
</dbReference>
<dbReference type="InterPro" id="IPR003749">
    <property type="entry name" value="ThiS/MoaD-like"/>
</dbReference>
<gene>
    <name evidence="1" type="ORF">S01H4_11498</name>
</gene>
<dbReference type="SUPFAM" id="SSF54285">
    <property type="entry name" value="MoaD/ThiS"/>
    <property type="match status" value="1"/>
</dbReference>
<name>X0ZB69_9ZZZZ</name>
<dbReference type="Gene3D" id="3.10.20.30">
    <property type="match status" value="1"/>
</dbReference>
<organism evidence="1">
    <name type="scientific">marine sediment metagenome</name>
    <dbReference type="NCBI Taxonomy" id="412755"/>
    <lineage>
        <taxon>unclassified sequences</taxon>
        <taxon>metagenomes</taxon>
        <taxon>ecological metagenomes</taxon>
    </lineage>
</organism>
<proteinExistence type="predicted"/>
<dbReference type="AlphaFoldDB" id="X0ZB69"/>